<feature type="region of interest" description="Disordered" evidence="1">
    <location>
        <begin position="119"/>
        <end position="182"/>
    </location>
</feature>
<reference evidence="3 4" key="1">
    <citation type="journal article" date="2018" name="PLoS Genet.">
        <title>Population sequencing reveals clonal diversity and ancestral inbreeding in the grapevine cultivar Chardonnay.</title>
        <authorList>
            <person name="Roach M.J."/>
            <person name="Johnson D.L."/>
            <person name="Bohlmann J."/>
            <person name="van Vuuren H.J."/>
            <person name="Jones S.J."/>
            <person name="Pretorius I.S."/>
            <person name="Schmidt S.A."/>
            <person name="Borneman A.R."/>
        </authorList>
    </citation>
    <scope>NUCLEOTIDE SEQUENCE [LARGE SCALE GENOMIC DNA]</scope>
    <source>
        <strain evidence="4">cv. Chardonnay</strain>
        <tissue evidence="3">Leaf</tissue>
    </source>
</reference>
<protein>
    <submittedName>
        <fullName evidence="3">Retrovirus-related Pol polyprotein from transposon RE1</fullName>
    </submittedName>
</protein>
<organism evidence="3 4">
    <name type="scientific">Vitis vinifera</name>
    <name type="common">Grape</name>
    <dbReference type="NCBI Taxonomy" id="29760"/>
    <lineage>
        <taxon>Eukaryota</taxon>
        <taxon>Viridiplantae</taxon>
        <taxon>Streptophyta</taxon>
        <taxon>Embryophyta</taxon>
        <taxon>Tracheophyta</taxon>
        <taxon>Spermatophyta</taxon>
        <taxon>Magnoliopsida</taxon>
        <taxon>eudicotyledons</taxon>
        <taxon>Gunneridae</taxon>
        <taxon>Pentapetalae</taxon>
        <taxon>rosids</taxon>
        <taxon>Vitales</taxon>
        <taxon>Vitaceae</taxon>
        <taxon>Viteae</taxon>
        <taxon>Vitis</taxon>
    </lineage>
</organism>
<dbReference type="InterPro" id="IPR043502">
    <property type="entry name" value="DNA/RNA_pol_sf"/>
</dbReference>
<feature type="compositionally biased region" description="Low complexity" evidence="1">
    <location>
        <begin position="127"/>
        <end position="138"/>
    </location>
</feature>
<sequence>MVIRSGTSLNKLKRKTKNQLRLLLLALLLQLVLLKFLDYLPKKVTNGTPMSILEVGNASLSPHSPCPPSYLRLVSLIVFSLLARLPNISIVLQPILTKMTIGIARLFQQVIQRRTQDATVIPPPGSTTPLDDTTTSLDDSFETNPKVHVPSSLTSETATLNPHDGEQGRRYPLRDRKEPNRLGFSKSYSNVVYPISDFVSNHRPSKTSLAFALQLSSMSIPSHFQEALENPKWKSLMVEEMNALQKNSTWEMVELPQEKKTVGFNLERPLRQFDVKNVFLHGDLLEEVHMYPPLGFTPKGGKENQQAMADHTLFYKRNGDEISLIIVYVDDMIVIGSNSTKIEKHRSYPTKEFEMKDLGALKCFLGIEVSQSKQRLFLSQRKYTLDLLAETGNFACEPVDTPIETNHCLSIYLDQIRTTKERYQRQGGKLIYLTHTRPNLSYAVNVVSQFMHNPSDQHMNAVNCILTYLKSSLGKCIMFFRHKYLDIKGYTNFDFAESKLDRKSISRYVSFIGGNLVTWRIKKQNVVILFSTEAKYHALHHAIMELTWLRLLLSKLGFGPKKPMVLFCDNTTTIEIANNPIQHNQTKHIELDRNYIKDNIDSGIIRVPFIKSVNQLADMMTHVVTSGPFYAS</sequence>
<dbReference type="AlphaFoldDB" id="A0A438JVC7"/>
<name>A0A438JVC7_VITVI</name>
<feature type="domain" description="Reverse transcriptase Ty1/copia-type" evidence="2">
    <location>
        <begin position="305"/>
        <end position="404"/>
    </location>
</feature>
<dbReference type="Proteomes" id="UP000288805">
    <property type="component" value="Unassembled WGS sequence"/>
</dbReference>
<dbReference type="EMBL" id="QGNW01000026">
    <property type="protein sequence ID" value="RVX12903.1"/>
    <property type="molecule type" value="Genomic_DNA"/>
</dbReference>
<accession>A0A438JVC7</accession>
<evidence type="ECO:0000313" key="4">
    <source>
        <dbReference type="Proteomes" id="UP000288805"/>
    </source>
</evidence>
<gene>
    <name evidence="3" type="primary">RE1_925</name>
    <name evidence="3" type="ORF">CK203_009911</name>
</gene>
<dbReference type="PANTHER" id="PTHR11439:SF467">
    <property type="entry name" value="INTEGRASE CATALYTIC DOMAIN-CONTAINING PROTEIN"/>
    <property type="match status" value="1"/>
</dbReference>
<evidence type="ECO:0000259" key="2">
    <source>
        <dbReference type="Pfam" id="PF07727"/>
    </source>
</evidence>
<dbReference type="InterPro" id="IPR013103">
    <property type="entry name" value="RVT_2"/>
</dbReference>
<dbReference type="PANTHER" id="PTHR11439">
    <property type="entry name" value="GAG-POL-RELATED RETROTRANSPOSON"/>
    <property type="match status" value="1"/>
</dbReference>
<dbReference type="Pfam" id="PF07727">
    <property type="entry name" value="RVT_2"/>
    <property type="match status" value="1"/>
</dbReference>
<evidence type="ECO:0000256" key="1">
    <source>
        <dbReference type="SAM" id="MobiDB-lite"/>
    </source>
</evidence>
<proteinExistence type="predicted"/>
<dbReference type="SUPFAM" id="SSF56672">
    <property type="entry name" value="DNA/RNA polymerases"/>
    <property type="match status" value="1"/>
</dbReference>
<dbReference type="CDD" id="cd09272">
    <property type="entry name" value="RNase_HI_RT_Ty1"/>
    <property type="match status" value="1"/>
</dbReference>
<feature type="compositionally biased region" description="Polar residues" evidence="1">
    <location>
        <begin position="151"/>
        <end position="160"/>
    </location>
</feature>
<feature type="compositionally biased region" description="Basic and acidic residues" evidence="1">
    <location>
        <begin position="163"/>
        <end position="180"/>
    </location>
</feature>
<evidence type="ECO:0000313" key="3">
    <source>
        <dbReference type="EMBL" id="RVX12903.1"/>
    </source>
</evidence>
<comment type="caution">
    <text evidence="3">The sequence shown here is derived from an EMBL/GenBank/DDBJ whole genome shotgun (WGS) entry which is preliminary data.</text>
</comment>